<organism evidence="10 11">
    <name type="scientific">Bombus vosnesenskii</name>
    <dbReference type="NCBI Taxonomy" id="207650"/>
    <lineage>
        <taxon>Eukaryota</taxon>
        <taxon>Metazoa</taxon>
        <taxon>Ecdysozoa</taxon>
        <taxon>Arthropoda</taxon>
        <taxon>Hexapoda</taxon>
        <taxon>Insecta</taxon>
        <taxon>Pterygota</taxon>
        <taxon>Neoptera</taxon>
        <taxon>Endopterygota</taxon>
        <taxon>Hymenoptera</taxon>
        <taxon>Apocrita</taxon>
        <taxon>Aculeata</taxon>
        <taxon>Apoidea</taxon>
        <taxon>Anthophila</taxon>
        <taxon>Apidae</taxon>
        <taxon>Bombus</taxon>
        <taxon>Pyrobombus</taxon>
    </lineage>
</organism>
<dbReference type="GO" id="GO:0008270">
    <property type="term" value="F:zinc ion binding"/>
    <property type="evidence" value="ECO:0007669"/>
    <property type="project" value="UniProtKB-KW"/>
</dbReference>
<keyword evidence="6" id="KW-0479">Metal-binding</keyword>
<feature type="region of interest" description="Disordered" evidence="7">
    <location>
        <begin position="521"/>
        <end position="555"/>
    </location>
</feature>
<dbReference type="PROSITE" id="PS00092">
    <property type="entry name" value="N6_MTASE"/>
    <property type="match status" value="1"/>
</dbReference>
<keyword evidence="10" id="KW-1185">Reference proteome</keyword>
<evidence type="ECO:0000313" key="10">
    <source>
        <dbReference type="Proteomes" id="UP000504631"/>
    </source>
</evidence>
<keyword evidence="4" id="KW-0808">Transferase</keyword>
<evidence type="ECO:0000313" key="11">
    <source>
        <dbReference type="RefSeq" id="XP_033361915.1"/>
    </source>
</evidence>
<name>A0A6J3L9J7_9HYME</name>
<dbReference type="Pfam" id="PF10237">
    <property type="entry name" value="N6-adenineMlase"/>
    <property type="match status" value="1"/>
</dbReference>
<keyword evidence="2" id="KW-0963">Cytoplasm</keyword>
<keyword evidence="3" id="KW-0489">Methyltransferase</keyword>
<evidence type="ECO:0000256" key="1">
    <source>
        <dbReference type="ARBA" id="ARBA00004496"/>
    </source>
</evidence>
<proteinExistence type="predicted"/>
<dbReference type="PANTHER" id="PTHR13493">
    <property type="entry name" value="ZINC FINGER CCHC DOMAIN-CONTAINING"/>
    <property type="match status" value="1"/>
</dbReference>
<keyword evidence="6" id="KW-0863">Zinc-finger</keyword>
<dbReference type="InterPro" id="IPR017921">
    <property type="entry name" value="Znf_CTCHY"/>
</dbReference>
<feature type="domain" description="CCHC-type" evidence="8">
    <location>
        <begin position="427"/>
        <end position="441"/>
    </location>
</feature>
<protein>
    <submittedName>
        <fullName evidence="11">rRNA N6-adenosine-methyltransferase ZCCHC4 isoform X1</fullName>
    </submittedName>
</protein>
<evidence type="ECO:0000256" key="4">
    <source>
        <dbReference type="ARBA" id="ARBA00022679"/>
    </source>
</evidence>
<dbReference type="GO" id="GO:0005730">
    <property type="term" value="C:nucleolus"/>
    <property type="evidence" value="ECO:0007669"/>
    <property type="project" value="TreeGrafter"/>
</dbReference>
<dbReference type="PROSITE" id="PS51270">
    <property type="entry name" value="ZF_CTCHY"/>
    <property type="match status" value="1"/>
</dbReference>
<evidence type="ECO:0000259" key="9">
    <source>
        <dbReference type="PROSITE" id="PS51270"/>
    </source>
</evidence>
<evidence type="ECO:0000256" key="7">
    <source>
        <dbReference type="SAM" id="MobiDB-lite"/>
    </source>
</evidence>
<accession>A0A6J3L9J7</accession>
<dbReference type="InterPro" id="IPR001878">
    <property type="entry name" value="Znf_CCHC"/>
</dbReference>
<dbReference type="InterPro" id="IPR002052">
    <property type="entry name" value="DNA_methylase_N6_adenine_CS"/>
</dbReference>
<evidence type="ECO:0000256" key="5">
    <source>
        <dbReference type="ARBA" id="ARBA00023242"/>
    </source>
</evidence>
<dbReference type="GO" id="GO:0005737">
    <property type="term" value="C:cytoplasm"/>
    <property type="evidence" value="ECO:0007669"/>
    <property type="project" value="UniProtKB-SubCell"/>
</dbReference>
<reference evidence="11" key="1">
    <citation type="submission" date="2025-08" db="UniProtKB">
        <authorList>
            <consortium name="RefSeq"/>
        </authorList>
    </citation>
    <scope>IDENTIFICATION</scope>
    <source>
        <tissue evidence="11">Muscle</tissue>
    </source>
</reference>
<feature type="compositionally biased region" description="Basic residues" evidence="7">
    <location>
        <begin position="545"/>
        <end position="555"/>
    </location>
</feature>
<dbReference type="InterPro" id="IPR041370">
    <property type="entry name" value="Mlase_EEF1AKMT1/ZCCHC4"/>
</dbReference>
<keyword evidence="6" id="KW-0862">Zinc</keyword>
<dbReference type="KEGG" id="bvk:117240143"/>
<comment type="subcellular location">
    <subcellularLocation>
        <location evidence="1">Cytoplasm</location>
    </subcellularLocation>
</comment>
<evidence type="ECO:0000256" key="6">
    <source>
        <dbReference type="PROSITE-ProRule" id="PRU00047"/>
    </source>
</evidence>
<dbReference type="GO" id="GO:0003676">
    <property type="term" value="F:nucleic acid binding"/>
    <property type="evidence" value="ECO:0007669"/>
    <property type="project" value="InterPro"/>
</dbReference>
<sequence length="555" mass="64838">MECFWSDLSKHPQCPHGPTLLFGTHENGKLKKFYVCAACRERKMCKFYLREGEKLTKHQAAKWEQERKQFMSRYHHRQLYVRFNDIMSVPPESRCYCYTCEQLISKTEKDVMKKHKNHDIREGLTDYQIRHPTEILKPLENSRQEAQYFFTKQSTEDIANILVKLGAKQILCIGTPKIHEYILENHENTMSTLLLDFDGRFHNFFGPLNYCWYNLLNNHFFNETAVHVFKDFLMQGGGKGTYLVCDPPFGSRVEPMSWTIKRISDLHKKWNNIEDEENCLRIMFIFPYFMESIMKQKSNPPGVPGGLKDLKMTDYKVSYDNHPLFITDSNATKSPSPIRIFTNVPLNLVELPKSNGYRYCKKCQKWVAKENKHCKKCQECTSKNGLTYKHCDICKRCVKPYWKHCITCKRCVVTKHLCGQKPKVTGKCLKCNEAGHTEKECDTSEEIHADTVAETKKTEKRKASDEKEVINNVKKKKVNDSRESGEKKKEPIIENIKKAAESSEKKGTKRKVTTEFKVKASKKSQLLKMHKKIKKLQSKPNGVVSRKKRTKKQQT</sequence>
<dbReference type="AlphaFoldDB" id="A0A6J3L9J7"/>
<evidence type="ECO:0000256" key="2">
    <source>
        <dbReference type="ARBA" id="ARBA00022490"/>
    </source>
</evidence>
<dbReference type="PROSITE" id="PS50158">
    <property type="entry name" value="ZF_CCHC"/>
    <property type="match status" value="1"/>
</dbReference>
<evidence type="ECO:0000259" key="8">
    <source>
        <dbReference type="PROSITE" id="PS50158"/>
    </source>
</evidence>
<dbReference type="Proteomes" id="UP000504631">
    <property type="component" value="Unplaced"/>
</dbReference>
<gene>
    <name evidence="11" type="primary">LOC117240143</name>
</gene>
<keyword evidence="5" id="KW-0539">Nucleus</keyword>
<dbReference type="InterPro" id="IPR039846">
    <property type="entry name" value="ZCCHC4"/>
</dbReference>
<dbReference type="GO" id="GO:0008988">
    <property type="term" value="F:rRNA (adenine-N6-)-methyltransferase activity"/>
    <property type="evidence" value="ECO:0007669"/>
    <property type="project" value="InterPro"/>
</dbReference>
<evidence type="ECO:0000256" key="3">
    <source>
        <dbReference type="ARBA" id="ARBA00022603"/>
    </source>
</evidence>
<dbReference type="GeneID" id="117240143"/>
<dbReference type="RefSeq" id="XP_033361915.1">
    <property type="nucleotide sequence ID" value="XM_033506024.1"/>
</dbReference>
<dbReference type="PANTHER" id="PTHR13493:SF3">
    <property type="entry name" value="RRNA N6-ADENOSINE-METHYLTRANSFERASE ZCCHC4"/>
    <property type="match status" value="1"/>
</dbReference>
<feature type="domain" description="CTCHY-type" evidence="9">
    <location>
        <begin position="355"/>
        <end position="419"/>
    </location>
</feature>
<dbReference type="PROSITE" id="PS50216">
    <property type="entry name" value="DHHC"/>
    <property type="match status" value="1"/>
</dbReference>
<feature type="compositionally biased region" description="Basic residues" evidence="7">
    <location>
        <begin position="528"/>
        <end position="537"/>
    </location>
</feature>